<reference evidence="2" key="5">
    <citation type="journal article" date="2021" name="G3 (Bethesda)">
        <title>Aegilops tauschii genome assembly Aet v5.0 features greater sequence contiguity and improved annotation.</title>
        <authorList>
            <person name="Wang L."/>
            <person name="Zhu T."/>
            <person name="Rodriguez J.C."/>
            <person name="Deal K.R."/>
            <person name="Dubcovsky J."/>
            <person name="McGuire P.E."/>
            <person name="Lux T."/>
            <person name="Spannagl M."/>
            <person name="Mayer K.F.X."/>
            <person name="Baldrich P."/>
            <person name="Meyers B.C."/>
            <person name="Huo N."/>
            <person name="Gu Y.Q."/>
            <person name="Zhou H."/>
            <person name="Devos K.M."/>
            <person name="Bennetzen J.L."/>
            <person name="Unver T."/>
            <person name="Budak H."/>
            <person name="Gulick P.J."/>
            <person name="Galiba G."/>
            <person name="Kalapos B."/>
            <person name="Nelson D.R."/>
            <person name="Li P."/>
            <person name="You F.M."/>
            <person name="Luo M.C."/>
            <person name="Dvorak J."/>
        </authorList>
    </citation>
    <scope>NUCLEOTIDE SEQUENCE [LARGE SCALE GENOMIC DNA]</scope>
    <source>
        <strain evidence="2">cv. AL8/78</strain>
    </source>
</reference>
<dbReference type="Gramene" id="AET2Gv20212700.2">
    <property type="protein sequence ID" value="AET2Gv20212700.2"/>
    <property type="gene ID" value="AET2Gv20212700"/>
</dbReference>
<reference evidence="3" key="2">
    <citation type="journal article" date="2017" name="Nat. Plants">
        <title>The Aegilops tauschii genome reveals multiple impacts of transposons.</title>
        <authorList>
            <person name="Zhao G."/>
            <person name="Zou C."/>
            <person name="Li K."/>
            <person name="Wang K."/>
            <person name="Li T."/>
            <person name="Gao L."/>
            <person name="Zhang X."/>
            <person name="Wang H."/>
            <person name="Yang Z."/>
            <person name="Liu X."/>
            <person name="Jiang W."/>
            <person name="Mao L."/>
            <person name="Kong X."/>
            <person name="Jiao Y."/>
            <person name="Jia J."/>
        </authorList>
    </citation>
    <scope>NUCLEOTIDE SEQUENCE [LARGE SCALE GENOMIC DNA]</scope>
    <source>
        <strain evidence="3">cv. AL8/78</strain>
    </source>
</reference>
<name>A0A453AP67_AEGTS</name>
<sequence length="148" mass="15338">KPDVQLRKPVFTTIDKLLPQTHDHTLTARVLSARPPPAPASPSASSATPPAPSSSPPATTRGSARLIPPSPVSSVLLCLPPEDKGVMANQGAWCSQATNGGCLTSARRRRTGTDGGQSTSLLPGSSPYLHLMYVPMLQLTHGLVCPAG</sequence>
<evidence type="ECO:0000256" key="1">
    <source>
        <dbReference type="SAM" id="MobiDB-lite"/>
    </source>
</evidence>
<reference evidence="3" key="1">
    <citation type="journal article" date="2014" name="Science">
        <title>Ancient hybridizations among the ancestral genomes of bread wheat.</title>
        <authorList>
            <consortium name="International Wheat Genome Sequencing Consortium,"/>
            <person name="Marcussen T."/>
            <person name="Sandve S.R."/>
            <person name="Heier L."/>
            <person name="Spannagl M."/>
            <person name="Pfeifer M."/>
            <person name="Jakobsen K.S."/>
            <person name="Wulff B.B."/>
            <person name="Steuernagel B."/>
            <person name="Mayer K.F."/>
            <person name="Olsen O.A."/>
        </authorList>
    </citation>
    <scope>NUCLEOTIDE SEQUENCE [LARGE SCALE GENOMIC DNA]</scope>
    <source>
        <strain evidence="3">cv. AL8/78</strain>
    </source>
</reference>
<accession>A0A453AP67</accession>
<dbReference type="Proteomes" id="UP000015105">
    <property type="component" value="Chromosome 2D"/>
</dbReference>
<evidence type="ECO:0000313" key="3">
    <source>
        <dbReference type="Proteomes" id="UP000015105"/>
    </source>
</evidence>
<evidence type="ECO:0000313" key="2">
    <source>
        <dbReference type="EnsemblPlants" id="AET2Gv20212700.2"/>
    </source>
</evidence>
<feature type="region of interest" description="Disordered" evidence="1">
    <location>
        <begin position="21"/>
        <end position="68"/>
    </location>
</feature>
<reference evidence="2" key="3">
    <citation type="journal article" date="2017" name="Nature">
        <title>Genome sequence of the progenitor of the wheat D genome Aegilops tauschii.</title>
        <authorList>
            <person name="Luo M.C."/>
            <person name="Gu Y.Q."/>
            <person name="Puiu D."/>
            <person name="Wang H."/>
            <person name="Twardziok S.O."/>
            <person name="Deal K.R."/>
            <person name="Huo N."/>
            <person name="Zhu T."/>
            <person name="Wang L."/>
            <person name="Wang Y."/>
            <person name="McGuire P.E."/>
            <person name="Liu S."/>
            <person name="Long H."/>
            <person name="Ramasamy R.K."/>
            <person name="Rodriguez J.C."/>
            <person name="Van S.L."/>
            <person name="Yuan L."/>
            <person name="Wang Z."/>
            <person name="Xia Z."/>
            <person name="Xiao L."/>
            <person name="Anderson O.D."/>
            <person name="Ouyang S."/>
            <person name="Liang Y."/>
            <person name="Zimin A.V."/>
            <person name="Pertea G."/>
            <person name="Qi P."/>
            <person name="Bennetzen J.L."/>
            <person name="Dai X."/>
            <person name="Dawson M.W."/>
            <person name="Muller H.G."/>
            <person name="Kugler K."/>
            <person name="Rivarola-Duarte L."/>
            <person name="Spannagl M."/>
            <person name="Mayer K.F.X."/>
            <person name="Lu F.H."/>
            <person name="Bevan M.W."/>
            <person name="Leroy P."/>
            <person name="Li P."/>
            <person name="You F.M."/>
            <person name="Sun Q."/>
            <person name="Liu Z."/>
            <person name="Lyons E."/>
            <person name="Wicker T."/>
            <person name="Salzberg S.L."/>
            <person name="Devos K.M."/>
            <person name="Dvorak J."/>
        </authorList>
    </citation>
    <scope>NUCLEOTIDE SEQUENCE [LARGE SCALE GENOMIC DNA]</scope>
    <source>
        <strain evidence="2">cv. AL8/78</strain>
    </source>
</reference>
<protein>
    <submittedName>
        <fullName evidence="2">Uncharacterized protein</fullName>
    </submittedName>
</protein>
<organism evidence="2 3">
    <name type="scientific">Aegilops tauschii subsp. strangulata</name>
    <name type="common">Goatgrass</name>
    <dbReference type="NCBI Taxonomy" id="200361"/>
    <lineage>
        <taxon>Eukaryota</taxon>
        <taxon>Viridiplantae</taxon>
        <taxon>Streptophyta</taxon>
        <taxon>Embryophyta</taxon>
        <taxon>Tracheophyta</taxon>
        <taxon>Spermatophyta</taxon>
        <taxon>Magnoliopsida</taxon>
        <taxon>Liliopsida</taxon>
        <taxon>Poales</taxon>
        <taxon>Poaceae</taxon>
        <taxon>BOP clade</taxon>
        <taxon>Pooideae</taxon>
        <taxon>Triticodae</taxon>
        <taxon>Triticeae</taxon>
        <taxon>Triticinae</taxon>
        <taxon>Aegilops</taxon>
    </lineage>
</organism>
<proteinExistence type="predicted"/>
<keyword evidence="3" id="KW-1185">Reference proteome</keyword>
<reference evidence="2" key="4">
    <citation type="submission" date="2019-03" db="UniProtKB">
        <authorList>
            <consortium name="EnsemblPlants"/>
        </authorList>
    </citation>
    <scope>IDENTIFICATION</scope>
</reference>
<dbReference type="AlphaFoldDB" id="A0A453AP67"/>
<dbReference type="EnsemblPlants" id="AET2Gv20212700.2">
    <property type="protein sequence ID" value="AET2Gv20212700.2"/>
    <property type="gene ID" value="AET2Gv20212700"/>
</dbReference>